<keyword evidence="2" id="KW-1185">Reference proteome</keyword>
<dbReference type="RefSeq" id="WP_160754229.1">
    <property type="nucleotide sequence ID" value="NZ_WTYA01000013.1"/>
</dbReference>
<dbReference type="OrthoDB" id="92543at2"/>
<evidence type="ECO:0000313" key="1">
    <source>
        <dbReference type="EMBL" id="MXP29928.1"/>
    </source>
</evidence>
<organism evidence="1 2">
    <name type="scientific">Qipengyuania algicida</name>
    <dbReference type="NCBI Taxonomy" id="1836209"/>
    <lineage>
        <taxon>Bacteria</taxon>
        <taxon>Pseudomonadati</taxon>
        <taxon>Pseudomonadota</taxon>
        <taxon>Alphaproteobacteria</taxon>
        <taxon>Sphingomonadales</taxon>
        <taxon>Erythrobacteraceae</taxon>
        <taxon>Qipengyuania</taxon>
    </lineage>
</organism>
<accession>A0A845ASS5</accession>
<dbReference type="AlphaFoldDB" id="A0A845ASS5"/>
<name>A0A845ASS5_9SPHN</name>
<reference evidence="1 2" key="1">
    <citation type="submission" date="2019-12" db="EMBL/GenBank/DDBJ databases">
        <title>Genomic-based taxomic classification of the family Erythrobacteraceae.</title>
        <authorList>
            <person name="Xu L."/>
        </authorList>
    </citation>
    <scope>NUCLEOTIDE SEQUENCE [LARGE SCALE GENOMIC DNA]</scope>
    <source>
        <strain evidence="1 2">KEMB 9005-328</strain>
    </source>
</reference>
<comment type="caution">
    <text evidence="1">The sequence shown here is derived from an EMBL/GenBank/DDBJ whole genome shotgun (WGS) entry which is preliminary data.</text>
</comment>
<evidence type="ECO:0008006" key="3">
    <source>
        <dbReference type="Google" id="ProtNLM"/>
    </source>
</evidence>
<dbReference type="EMBL" id="WTYA01000013">
    <property type="protein sequence ID" value="MXP29928.1"/>
    <property type="molecule type" value="Genomic_DNA"/>
</dbReference>
<gene>
    <name evidence="1" type="ORF">GRI58_14035</name>
</gene>
<evidence type="ECO:0000313" key="2">
    <source>
        <dbReference type="Proteomes" id="UP000439780"/>
    </source>
</evidence>
<sequence length="113" mass="12217">MFAILVSAALIASSPTDEVQAANNNAASTAQLSEELVVRAGDPAQQINRGIALARLGDMNAARELFIAARDNREWIDLQIPSGHWVDSRSLARRALVMLKHGDFGPRGQIALR</sequence>
<dbReference type="Proteomes" id="UP000439780">
    <property type="component" value="Unassembled WGS sequence"/>
</dbReference>
<protein>
    <recommendedName>
        <fullName evidence="3">Tetratricopeptide repeat protein</fullName>
    </recommendedName>
</protein>
<proteinExistence type="predicted"/>